<evidence type="ECO:0000313" key="6">
    <source>
        <dbReference type="EMBL" id="QDL53960.1"/>
    </source>
</evidence>
<keyword evidence="1 3" id="KW-0597">Phosphoprotein</keyword>
<dbReference type="InterPro" id="IPR001789">
    <property type="entry name" value="Sig_transdc_resp-reg_receiver"/>
</dbReference>
<gene>
    <name evidence="6" type="ORF">EXZ61_07140</name>
</gene>
<reference evidence="7" key="2">
    <citation type="journal article" date="2020" name="Int. J. Syst. Evol. Microbiol.">
        <title>Genomic insights into a novel species Rhodoferax aquaticus sp. nov., isolated from freshwater.</title>
        <authorList>
            <person name="Li T."/>
            <person name="Zhuo Y."/>
            <person name="Jin C.Z."/>
            <person name="Wu X."/>
            <person name="Ko S.R."/>
            <person name="Jin F.J."/>
            <person name="Ahn C.Y."/>
            <person name="Oh H.M."/>
            <person name="Lee H.G."/>
            <person name="Jin L."/>
        </authorList>
    </citation>
    <scope>NUCLEOTIDE SEQUENCE [LARGE SCALE GENOMIC DNA]</scope>
    <source>
        <strain evidence="7">Gr-4</strain>
    </source>
</reference>
<dbReference type="GO" id="GO:0000160">
    <property type="term" value="P:phosphorelay signal transduction system"/>
    <property type="evidence" value="ECO:0007669"/>
    <property type="project" value="InterPro"/>
</dbReference>
<dbReference type="SMART" id="SM00448">
    <property type="entry name" value="REC"/>
    <property type="match status" value="1"/>
</dbReference>
<sequence>MNAAFHSILLVDDHPIVRMGLVALLAAHCPQAPVREAGTLDEARQAVAAGAPQLTLLDINLGQGNGLTLLPLLRQVGSKVLVLSIRDELSTVEAALAAGAHGYLVKDAAGAELASALTEIAEGRHYVPASLAQKLAWRKGPMGVQGVDSLSPRELEVLLLVAQGLGKSEMSQRLGISPNTVETHRQKLRVKLGLDNQHELLKFALAHCGLQSVG</sequence>
<keyword evidence="2" id="KW-0238">DNA-binding</keyword>
<dbReference type="InterPro" id="IPR000792">
    <property type="entry name" value="Tscrpt_reg_LuxR_C"/>
</dbReference>
<dbReference type="CDD" id="cd17535">
    <property type="entry name" value="REC_NarL-like"/>
    <property type="match status" value="1"/>
</dbReference>
<keyword evidence="7" id="KW-1185">Reference proteome</keyword>
<evidence type="ECO:0000256" key="1">
    <source>
        <dbReference type="ARBA" id="ARBA00022553"/>
    </source>
</evidence>
<dbReference type="PROSITE" id="PS50110">
    <property type="entry name" value="RESPONSE_REGULATORY"/>
    <property type="match status" value="1"/>
</dbReference>
<accession>A0A515EMQ9</accession>
<dbReference type="SUPFAM" id="SSF52172">
    <property type="entry name" value="CheY-like"/>
    <property type="match status" value="1"/>
</dbReference>
<dbReference type="Gene3D" id="3.40.50.2300">
    <property type="match status" value="1"/>
</dbReference>
<dbReference type="InterPro" id="IPR011006">
    <property type="entry name" value="CheY-like_superfamily"/>
</dbReference>
<evidence type="ECO:0000313" key="7">
    <source>
        <dbReference type="Proteomes" id="UP000317365"/>
    </source>
</evidence>
<protein>
    <submittedName>
        <fullName evidence="6">Response regulator transcription factor</fullName>
    </submittedName>
</protein>
<dbReference type="EMBL" id="CP036282">
    <property type="protein sequence ID" value="QDL53960.1"/>
    <property type="molecule type" value="Genomic_DNA"/>
</dbReference>
<feature type="modified residue" description="4-aspartylphosphate" evidence="3">
    <location>
        <position position="58"/>
    </location>
</feature>
<feature type="domain" description="HTH luxR-type" evidence="4">
    <location>
        <begin position="143"/>
        <end position="208"/>
    </location>
</feature>
<evidence type="ECO:0000256" key="2">
    <source>
        <dbReference type="ARBA" id="ARBA00023125"/>
    </source>
</evidence>
<evidence type="ECO:0000256" key="3">
    <source>
        <dbReference type="PROSITE-ProRule" id="PRU00169"/>
    </source>
</evidence>
<dbReference type="AlphaFoldDB" id="A0A515EMQ9"/>
<dbReference type="GO" id="GO:0003677">
    <property type="term" value="F:DNA binding"/>
    <property type="evidence" value="ECO:0007669"/>
    <property type="project" value="UniProtKB-KW"/>
</dbReference>
<dbReference type="RefSeq" id="WP_142810416.1">
    <property type="nucleotide sequence ID" value="NZ_CP036282.1"/>
</dbReference>
<dbReference type="SMART" id="SM00421">
    <property type="entry name" value="HTH_LUXR"/>
    <property type="match status" value="1"/>
</dbReference>
<proteinExistence type="predicted"/>
<evidence type="ECO:0000259" key="5">
    <source>
        <dbReference type="PROSITE" id="PS50110"/>
    </source>
</evidence>
<evidence type="ECO:0000259" key="4">
    <source>
        <dbReference type="PROSITE" id="PS50043"/>
    </source>
</evidence>
<name>A0A515EMQ9_9BURK</name>
<dbReference type="PANTHER" id="PTHR43214:SF43">
    <property type="entry name" value="TWO-COMPONENT RESPONSE REGULATOR"/>
    <property type="match status" value="1"/>
</dbReference>
<organism evidence="6 7">
    <name type="scientific">Rhodoferax aquaticus</name>
    <dbReference type="NCBI Taxonomy" id="2527691"/>
    <lineage>
        <taxon>Bacteria</taxon>
        <taxon>Pseudomonadati</taxon>
        <taxon>Pseudomonadota</taxon>
        <taxon>Betaproteobacteria</taxon>
        <taxon>Burkholderiales</taxon>
        <taxon>Comamonadaceae</taxon>
        <taxon>Rhodoferax</taxon>
    </lineage>
</organism>
<dbReference type="CDD" id="cd06170">
    <property type="entry name" value="LuxR_C_like"/>
    <property type="match status" value="1"/>
</dbReference>
<dbReference type="Pfam" id="PF00196">
    <property type="entry name" value="GerE"/>
    <property type="match status" value="1"/>
</dbReference>
<dbReference type="InterPro" id="IPR058245">
    <property type="entry name" value="NreC/VraR/RcsB-like_REC"/>
</dbReference>
<dbReference type="Pfam" id="PF00072">
    <property type="entry name" value="Response_reg"/>
    <property type="match status" value="1"/>
</dbReference>
<dbReference type="SUPFAM" id="SSF46894">
    <property type="entry name" value="C-terminal effector domain of the bipartite response regulators"/>
    <property type="match status" value="1"/>
</dbReference>
<dbReference type="PRINTS" id="PR00038">
    <property type="entry name" value="HTHLUXR"/>
</dbReference>
<dbReference type="InterPro" id="IPR039420">
    <property type="entry name" value="WalR-like"/>
</dbReference>
<dbReference type="GO" id="GO:0006355">
    <property type="term" value="P:regulation of DNA-templated transcription"/>
    <property type="evidence" value="ECO:0007669"/>
    <property type="project" value="InterPro"/>
</dbReference>
<dbReference type="KEGG" id="rhg:EXZ61_07140"/>
<dbReference type="PROSITE" id="PS50043">
    <property type="entry name" value="HTH_LUXR_2"/>
    <property type="match status" value="1"/>
</dbReference>
<reference evidence="7" key="1">
    <citation type="submission" date="2019-02" db="EMBL/GenBank/DDBJ databases">
        <title>Complete genome sequence of Rhodoferax sp. Gr-4.</title>
        <authorList>
            <person name="Jin L."/>
        </authorList>
    </citation>
    <scope>NUCLEOTIDE SEQUENCE [LARGE SCALE GENOMIC DNA]</scope>
    <source>
        <strain evidence="7">Gr-4</strain>
    </source>
</reference>
<dbReference type="PANTHER" id="PTHR43214">
    <property type="entry name" value="TWO-COMPONENT RESPONSE REGULATOR"/>
    <property type="match status" value="1"/>
</dbReference>
<feature type="domain" description="Response regulatory" evidence="5">
    <location>
        <begin position="7"/>
        <end position="121"/>
    </location>
</feature>
<dbReference type="InterPro" id="IPR016032">
    <property type="entry name" value="Sig_transdc_resp-reg_C-effctor"/>
</dbReference>
<dbReference type="Proteomes" id="UP000317365">
    <property type="component" value="Chromosome"/>
</dbReference>